<sequence>SVNQSEKLKDIDLKDLGLAFAGERKLKKENSRPLAEMEEAFYSKEEKSFADSRFPYTAQKMSKTMNNNFIMTPPNWNKSKFLPCLNIVEKVEDDNGIFMDEEIDYEKKYYEEDFVPSPKEPKKIIITCTFKRFFSKTVKENILKLAAESPKKLSELVENARREITQKSIFFLYNQTDYQITELICQPNNYSKQAKVYKKEKDFQKIPEVLK</sequence>
<dbReference type="AlphaFoldDB" id="A0A9N9N3B4"/>
<comment type="caution">
    <text evidence="1">The sequence shown here is derived from an EMBL/GenBank/DDBJ whole genome shotgun (WGS) entry which is preliminary data.</text>
</comment>
<accession>A0A9N9N3B4</accession>
<reference evidence="1" key="1">
    <citation type="submission" date="2021-06" db="EMBL/GenBank/DDBJ databases">
        <authorList>
            <person name="Kallberg Y."/>
            <person name="Tangrot J."/>
            <person name="Rosling A."/>
        </authorList>
    </citation>
    <scope>NUCLEOTIDE SEQUENCE</scope>
    <source>
        <strain evidence="1">FL130A</strain>
    </source>
</reference>
<evidence type="ECO:0000313" key="1">
    <source>
        <dbReference type="EMBL" id="CAG8698450.1"/>
    </source>
</evidence>
<protein>
    <submittedName>
        <fullName evidence="1">6587_t:CDS:1</fullName>
    </submittedName>
</protein>
<name>A0A9N9N3B4_9GLOM</name>
<evidence type="ECO:0000313" key="2">
    <source>
        <dbReference type="Proteomes" id="UP000789508"/>
    </source>
</evidence>
<keyword evidence="2" id="KW-1185">Reference proteome</keyword>
<dbReference type="Proteomes" id="UP000789508">
    <property type="component" value="Unassembled WGS sequence"/>
</dbReference>
<dbReference type="OrthoDB" id="10536228at2759"/>
<dbReference type="EMBL" id="CAJVPS010018719">
    <property type="protein sequence ID" value="CAG8698450.1"/>
    <property type="molecule type" value="Genomic_DNA"/>
</dbReference>
<organism evidence="1 2">
    <name type="scientific">Ambispora leptoticha</name>
    <dbReference type="NCBI Taxonomy" id="144679"/>
    <lineage>
        <taxon>Eukaryota</taxon>
        <taxon>Fungi</taxon>
        <taxon>Fungi incertae sedis</taxon>
        <taxon>Mucoromycota</taxon>
        <taxon>Glomeromycotina</taxon>
        <taxon>Glomeromycetes</taxon>
        <taxon>Archaeosporales</taxon>
        <taxon>Ambisporaceae</taxon>
        <taxon>Ambispora</taxon>
    </lineage>
</organism>
<proteinExistence type="predicted"/>
<gene>
    <name evidence="1" type="ORF">ALEPTO_LOCUS11475</name>
</gene>
<feature type="non-terminal residue" evidence="1">
    <location>
        <position position="1"/>
    </location>
</feature>